<dbReference type="InterPro" id="IPR002502">
    <property type="entry name" value="Amidase_domain"/>
</dbReference>
<dbReference type="EMBL" id="CP000910">
    <property type="protein sequence ID" value="ABY24290.1"/>
    <property type="molecule type" value="Genomic_DNA"/>
</dbReference>
<keyword evidence="4" id="KW-0961">Cell wall biogenesis/degradation</keyword>
<dbReference type="GO" id="GO:0009254">
    <property type="term" value="P:peptidoglycan turnover"/>
    <property type="evidence" value="ECO:0007669"/>
    <property type="project" value="TreeGrafter"/>
</dbReference>
<dbReference type="RefSeq" id="WP_012245948.1">
    <property type="nucleotide sequence ID" value="NC_010168.1"/>
</dbReference>
<feature type="domain" description="LysM" evidence="5">
    <location>
        <begin position="184"/>
        <end position="229"/>
    </location>
</feature>
<dbReference type="SMART" id="SM00644">
    <property type="entry name" value="Ami_2"/>
    <property type="match status" value="1"/>
</dbReference>
<gene>
    <name evidence="6" type="ordered locus">RSal33209_2564</name>
</gene>
<reference evidence="7" key="1">
    <citation type="journal article" date="2008" name="J. Bacteriol.">
        <title>Genome sequence of the fish pathogen Renibacterium salmoninarum suggests reductive evolution away from an environmental Arthrobacter ancestor.</title>
        <authorList>
            <person name="Wiens G.D."/>
            <person name="Rockey D.D."/>
            <person name="Wu Z."/>
            <person name="Chang J."/>
            <person name="Levy R."/>
            <person name="Crane S."/>
            <person name="Chen D.S."/>
            <person name="Capri G.R."/>
            <person name="Burnett J.R."/>
            <person name="Sudheesh P.S."/>
            <person name="Schipma M.J."/>
            <person name="Burd H."/>
            <person name="Bhattacharyya A."/>
            <person name="Rhodes L.D."/>
            <person name="Kaul R."/>
            <person name="Strom M.S."/>
        </authorList>
    </citation>
    <scope>NUCLEOTIDE SEQUENCE [LARGE SCALE GENOMIC DNA]</scope>
    <source>
        <strain evidence="7">ATCC 33209 / DSM 20767 / JCM 11484 / NBRC 15589 / NCIMB 2235</strain>
    </source>
</reference>
<dbReference type="InterPro" id="IPR051206">
    <property type="entry name" value="NAMLAA_amidase_2"/>
</dbReference>
<dbReference type="STRING" id="288705.RSal33209_2564"/>
<dbReference type="eggNOG" id="COG1388">
    <property type="taxonomic scope" value="Bacteria"/>
</dbReference>
<dbReference type="EC" id="3.5.1.28" evidence="2"/>
<dbReference type="GO" id="GO:0008745">
    <property type="term" value="F:N-acetylmuramoyl-L-alanine amidase activity"/>
    <property type="evidence" value="ECO:0007669"/>
    <property type="project" value="UniProtKB-EC"/>
</dbReference>
<evidence type="ECO:0000256" key="2">
    <source>
        <dbReference type="ARBA" id="ARBA00011901"/>
    </source>
</evidence>
<dbReference type="Pfam" id="PF01510">
    <property type="entry name" value="Amidase_2"/>
    <property type="match status" value="1"/>
</dbReference>
<evidence type="ECO:0000313" key="7">
    <source>
        <dbReference type="Proteomes" id="UP000002007"/>
    </source>
</evidence>
<evidence type="ECO:0000256" key="4">
    <source>
        <dbReference type="ARBA" id="ARBA00023316"/>
    </source>
</evidence>
<feature type="domain" description="LysM" evidence="5">
    <location>
        <begin position="233"/>
        <end position="277"/>
    </location>
</feature>
<evidence type="ECO:0000256" key="3">
    <source>
        <dbReference type="ARBA" id="ARBA00022801"/>
    </source>
</evidence>
<protein>
    <recommendedName>
        <fullName evidence="2">N-acetylmuramoyl-L-alanine amidase</fullName>
        <ecNumber evidence="2">3.5.1.28</ecNumber>
    </recommendedName>
</protein>
<accession>A9WRK8</accession>
<dbReference type="CDD" id="cd00118">
    <property type="entry name" value="LysM"/>
    <property type="match status" value="1"/>
</dbReference>
<dbReference type="PANTHER" id="PTHR30417">
    <property type="entry name" value="N-ACETYLMURAMOYL-L-ALANINE AMIDASE AMID"/>
    <property type="match status" value="1"/>
</dbReference>
<dbReference type="Gene3D" id="3.10.350.10">
    <property type="entry name" value="LysM domain"/>
    <property type="match status" value="2"/>
</dbReference>
<evidence type="ECO:0000313" key="6">
    <source>
        <dbReference type="EMBL" id="ABY24290.1"/>
    </source>
</evidence>
<dbReference type="PANTHER" id="PTHR30417:SF1">
    <property type="entry name" value="N-ACETYLMURAMOYL-L-ALANINE AMIDASE AMID"/>
    <property type="match status" value="1"/>
</dbReference>
<dbReference type="AlphaFoldDB" id="A9WRK8"/>
<dbReference type="SMART" id="SM00257">
    <property type="entry name" value="LysM"/>
    <property type="match status" value="2"/>
</dbReference>
<name>A9WRK8_RENSM</name>
<proteinExistence type="predicted"/>
<dbReference type="GO" id="GO:0009253">
    <property type="term" value="P:peptidoglycan catabolic process"/>
    <property type="evidence" value="ECO:0007669"/>
    <property type="project" value="InterPro"/>
</dbReference>
<sequence>MPNLKGKNMAYTAQTQYTSRNFTPAAQVPAVFGMPRTISGITIHHWGSNGQDFDNVRNWLCTNNTPTSAHYIAQAGLVACIVDPANAAWHAGNPRGNATTIGIECRPEATDADYETVAELIRELRAAYGDLPLYPHKYWTSTACPGNWDLARLDALARGTVTQPPAIVPPTPDVVTPQPSSEDIQWLVESGETLSQVAAYYNGPSAEEIAVAKGIADPNAIQVGQVLTIPGPLQWVVDPGDTLSSIAAYYHVSPDYIAQRNGIKNLNYIPAGQVLTIK</sequence>
<evidence type="ECO:0000259" key="5">
    <source>
        <dbReference type="PROSITE" id="PS51782"/>
    </source>
</evidence>
<dbReference type="KEGG" id="rsa:RSal33209_2564"/>
<dbReference type="InterPro" id="IPR036779">
    <property type="entry name" value="LysM_dom_sf"/>
</dbReference>
<dbReference type="SUPFAM" id="SSF54106">
    <property type="entry name" value="LysM domain"/>
    <property type="match status" value="2"/>
</dbReference>
<dbReference type="SMR" id="A9WRK8"/>
<evidence type="ECO:0000256" key="1">
    <source>
        <dbReference type="ARBA" id="ARBA00001561"/>
    </source>
</evidence>
<dbReference type="InterPro" id="IPR036505">
    <property type="entry name" value="Amidase/PGRP_sf"/>
</dbReference>
<dbReference type="Pfam" id="PF01476">
    <property type="entry name" value="LysM"/>
    <property type="match status" value="2"/>
</dbReference>
<keyword evidence="7" id="KW-1185">Reference proteome</keyword>
<dbReference type="Proteomes" id="UP000002007">
    <property type="component" value="Chromosome"/>
</dbReference>
<keyword evidence="3" id="KW-0378">Hydrolase</keyword>
<dbReference type="CDD" id="cd06583">
    <property type="entry name" value="PGRP"/>
    <property type="match status" value="1"/>
</dbReference>
<dbReference type="Gene3D" id="3.40.80.10">
    <property type="entry name" value="Peptidoglycan recognition protein-like"/>
    <property type="match status" value="1"/>
</dbReference>
<dbReference type="InterPro" id="IPR018392">
    <property type="entry name" value="LysM"/>
</dbReference>
<comment type="catalytic activity">
    <reaction evidence="1">
        <text>Hydrolyzes the link between N-acetylmuramoyl residues and L-amino acid residues in certain cell-wall glycopeptides.</text>
        <dbReference type="EC" id="3.5.1.28"/>
    </reaction>
</comment>
<organism evidence="6 7">
    <name type="scientific">Renibacterium salmoninarum (strain ATCC 33209 / DSM 20767 / JCM 11484 / NBRC 15589 / NCIMB 2235)</name>
    <dbReference type="NCBI Taxonomy" id="288705"/>
    <lineage>
        <taxon>Bacteria</taxon>
        <taxon>Bacillati</taxon>
        <taxon>Actinomycetota</taxon>
        <taxon>Actinomycetes</taxon>
        <taxon>Micrococcales</taxon>
        <taxon>Micrococcaceae</taxon>
        <taxon>Renibacterium</taxon>
    </lineage>
</organism>
<dbReference type="SUPFAM" id="SSF55846">
    <property type="entry name" value="N-acetylmuramoyl-L-alanine amidase-like"/>
    <property type="match status" value="1"/>
</dbReference>
<dbReference type="PROSITE" id="PS51782">
    <property type="entry name" value="LYSM"/>
    <property type="match status" value="2"/>
</dbReference>
<dbReference type="HOGENOM" id="CLU_1015155_0_0_11"/>
<dbReference type="eggNOG" id="COG5632">
    <property type="taxonomic scope" value="Bacteria"/>
</dbReference>
<dbReference type="GO" id="GO:0071555">
    <property type="term" value="P:cell wall organization"/>
    <property type="evidence" value="ECO:0007669"/>
    <property type="project" value="UniProtKB-KW"/>
</dbReference>